<name>A2EYW3_TRIV3</name>
<dbReference type="Proteomes" id="UP000001542">
    <property type="component" value="Unassembled WGS sequence"/>
</dbReference>
<dbReference type="RefSeq" id="XP_001330585.1">
    <property type="nucleotide sequence ID" value="XM_001330549.1"/>
</dbReference>
<dbReference type="AlphaFoldDB" id="A2EYW3"/>
<accession>A2EYW3</accession>
<sequence length="161" mass="18649">MNTRQGIHPNLDPNGTILKKVRRNSDTGPKAPINPHSKVLKFKKAKGEPANQQTLFQVINKFRIEFGQEPIQLDNRLSEYVTKLINSNDTNISLENIFVVQSGHFVYDFNDESPLQLIRNWIKEQDFIEVLMAPATIGYLDIVRLDDQSRKIIFIYAYLYL</sequence>
<reference evidence="1" key="1">
    <citation type="submission" date="2006-10" db="EMBL/GenBank/DDBJ databases">
        <authorList>
            <person name="Amadeo P."/>
            <person name="Zhao Q."/>
            <person name="Wortman J."/>
            <person name="Fraser-Liggett C."/>
            <person name="Carlton J."/>
        </authorList>
    </citation>
    <scope>NUCLEOTIDE SEQUENCE</scope>
    <source>
        <strain evidence="1">G3</strain>
    </source>
</reference>
<dbReference type="VEuPathDB" id="TrichDB:TVAGG3_0254170"/>
<proteinExistence type="predicted"/>
<dbReference type="KEGG" id="tva:4760014"/>
<organism evidence="1 2">
    <name type="scientific">Trichomonas vaginalis (strain ATCC PRA-98 / G3)</name>
    <dbReference type="NCBI Taxonomy" id="412133"/>
    <lineage>
        <taxon>Eukaryota</taxon>
        <taxon>Metamonada</taxon>
        <taxon>Parabasalia</taxon>
        <taxon>Trichomonadida</taxon>
        <taxon>Trichomonadidae</taxon>
        <taxon>Trichomonas</taxon>
    </lineage>
</organism>
<dbReference type="EMBL" id="DS113544">
    <property type="protein sequence ID" value="EAY02182.1"/>
    <property type="molecule type" value="Genomic_DNA"/>
</dbReference>
<gene>
    <name evidence="1" type="ORF">TVAG_213820</name>
</gene>
<evidence type="ECO:0000313" key="1">
    <source>
        <dbReference type="EMBL" id="EAY02182.1"/>
    </source>
</evidence>
<dbReference type="InParanoid" id="A2EYW3"/>
<protein>
    <submittedName>
        <fullName evidence="1">Uncharacterized protein</fullName>
    </submittedName>
</protein>
<evidence type="ECO:0000313" key="2">
    <source>
        <dbReference type="Proteomes" id="UP000001542"/>
    </source>
</evidence>
<keyword evidence="2" id="KW-1185">Reference proteome</keyword>
<dbReference type="VEuPathDB" id="TrichDB:TVAG_213820"/>
<reference evidence="1" key="2">
    <citation type="journal article" date="2007" name="Science">
        <title>Draft genome sequence of the sexually transmitted pathogen Trichomonas vaginalis.</title>
        <authorList>
            <person name="Carlton J.M."/>
            <person name="Hirt R.P."/>
            <person name="Silva J.C."/>
            <person name="Delcher A.L."/>
            <person name="Schatz M."/>
            <person name="Zhao Q."/>
            <person name="Wortman J.R."/>
            <person name="Bidwell S.L."/>
            <person name="Alsmark U.C.M."/>
            <person name="Besteiro S."/>
            <person name="Sicheritz-Ponten T."/>
            <person name="Noel C.J."/>
            <person name="Dacks J.B."/>
            <person name="Foster P.G."/>
            <person name="Simillion C."/>
            <person name="Van de Peer Y."/>
            <person name="Miranda-Saavedra D."/>
            <person name="Barton G.J."/>
            <person name="Westrop G.D."/>
            <person name="Mueller S."/>
            <person name="Dessi D."/>
            <person name="Fiori P.L."/>
            <person name="Ren Q."/>
            <person name="Paulsen I."/>
            <person name="Zhang H."/>
            <person name="Bastida-Corcuera F.D."/>
            <person name="Simoes-Barbosa A."/>
            <person name="Brown M.T."/>
            <person name="Hayes R.D."/>
            <person name="Mukherjee M."/>
            <person name="Okumura C.Y."/>
            <person name="Schneider R."/>
            <person name="Smith A.J."/>
            <person name="Vanacova S."/>
            <person name="Villalvazo M."/>
            <person name="Haas B.J."/>
            <person name="Pertea M."/>
            <person name="Feldblyum T.V."/>
            <person name="Utterback T.R."/>
            <person name="Shu C.L."/>
            <person name="Osoegawa K."/>
            <person name="de Jong P.J."/>
            <person name="Hrdy I."/>
            <person name="Horvathova L."/>
            <person name="Zubacova Z."/>
            <person name="Dolezal P."/>
            <person name="Malik S.B."/>
            <person name="Logsdon J.M. Jr."/>
            <person name="Henze K."/>
            <person name="Gupta A."/>
            <person name="Wang C.C."/>
            <person name="Dunne R.L."/>
            <person name="Upcroft J.A."/>
            <person name="Upcroft P."/>
            <person name="White O."/>
            <person name="Salzberg S.L."/>
            <person name="Tang P."/>
            <person name="Chiu C.-H."/>
            <person name="Lee Y.-S."/>
            <person name="Embley T.M."/>
            <person name="Coombs G.H."/>
            <person name="Mottram J.C."/>
            <person name="Tachezy J."/>
            <person name="Fraser-Liggett C.M."/>
            <person name="Johnson P.J."/>
        </authorList>
    </citation>
    <scope>NUCLEOTIDE SEQUENCE [LARGE SCALE GENOMIC DNA]</scope>
    <source>
        <strain evidence="1">G3</strain>
    </source>
</reference>